<protein>
    <recommendedName>
        <fullName evidence="5">Signal peptide containing protein</fullName>
    </recommendedName>
</protein>
<evidence type="ECO:0000313" key="4">
    <source>
        <dbReference type="Proteomes" id="UP000031512"/>
    </source>
</evidence>
<dbReference type="Pfam" id="PF04385">
    <property type="entry name" value="FAINT"/>
    <property type="match status" value="1"/>
</dbReference>
<reference evidence="3 4" key="1">
    <citation type="journal article" date="2012" name="BMC Genomics">
        <title>Comparative genomic analysis and phylogenetic position of Theileria equi.</title>
        <authorList>
            <person name="Kappmeyer L.S."/>
            <person name="Thiagarajan M."/>
            <person name="Herndon D.R."/>
            <person name="Ramsay J.D."/>
            <person name="Caler E."/>
            <person name="Djikeng A."/>
            <person name="Gillespie J.J."/>
            <person name="Lau A.O."/>
            <person name="Roalson E.H."/>
            <person name="Silva J.C."/>
            <person name="Silva M.G."/>
            <person name="Suarez C.E."/>
            <person name="Ueti M.W."/>
            <person name="Nene V.M."/>
            <person name="Mealey R.H."/>
            <person name="Knowles D.P."/>
            <person name="Brayton K.A."/>
        </authorList>
    </citation>
    <scope>NUCLEOTIDE SEQUENCE [LARGE SCALE GENOMIC DNA]</scope>
    <source>
        <strain evidence="3 4">WA</strain>
    </source>
</reference>
<keyword evidence="4" id="KW-1185">Reference proteome</keyword>
<evidence type="ECO:0000313" key="3">
    <source>
        <dbReference type="EMBL" id="AFZ79757.1"/>
    </source>
</evidence>
<feature type="signal peptide" evidence="2">
    <location>
        <begin position="1"/>
        <end position="27"/>
    </location>
</feature>
<keyword evidence="2" id="KW-0732">Signal</keyword>
<evidence type="ECO:0000256" key="1">
    <source>
        <dbReference type="SAM" id="MobiDB-lite"/>
    </source>
</evidence>
<feature type="chain" id="PRO_5003939270" description="Signal peptide containing protein" evidence="2">
    <location>
        <begin position="28"/>
        <end position="448"/>
    </location>
</feature>
<sequence>MAFTSGGMRTVSLLYVLHLCRSCLCLAGRDGGGTADFGSSQVDLSSLRNPLKLDISKVDSTNTTILEEEERGMKSRRFTPRAGFYFQSVVYGQTSLWQAEHGAKCVSVGEYLTDKAAVMLLKVHDYGEVLLRWFVKEENKWKSVTAKEGAAKLDEMKRSRGVESFSLDVSEVDETKVVFRREVTKGTPRVTFEECKPKEGYLVSSVVDSGKELLKLEDGKKFLLSTLLFDEKTALLGLGVDDDPIPKFTYFEKVDGEWNVITTEDYYKHSEALNQALKEFRAVKHPQPQKDHWEGLAQAAPLEASESTADTDEPASLFTRNIAYIPEYTTPASKLAAKVNGFLFNVEEAEEDAVKVLKLRAKPGATTTELKYGEDLVWSGVGTIFNSSCPSATLYFDAEEPTLAVVDSKDRNNKVKTVYRHKDEDQWKNGHEVSHKRKLEELKSKHKA</sequence>
<dbReference type="VEuPathDB" id="PiroplasmaDB:BEWA_026060"/>
<dbReference type="AlphaFoldDB" id="L0AVX8"/>
<evidence type="ECO:0008006" key="5">
    <source>
        <dbReference type="Google" id="ProtNLM"/>
    </source>
</evidence>
<dbReference type="KEGG" id="beq:BEWA_026060"/>
<dbReference type="InterPro" id="IPR007480">
    <property type="entry name" value="DUF529"/>
</dbReference>
<dbReference type="RefSeq" id="XP_004829423.1">
    <property type="nucleotide sequence ID" value="XM_004829366.1"/>
</dbReference>
<proteinExistence type="predicted"/>
<name>L0AVX8_THEEQ</name>
<feature type="region of interest" description="Disordered" evidence="1">
    <location>
        <begin position="426"/>
        <end position="448"/>
    </location>
</feature>
<evidence type="ECO:0000256" key="2">
    <source>
        <dbReference type="SAM" id="SignalP"/>
    </source>
</evidence>
<gene>
    <name evidence="3" type="ORF">BEWA_026060</name>
</gene>
<dbReference type="EMBL" id="CP001669">
    <property type="protein sequence ID" value="AFZ79757.1"/>
    <property type="molecule type" value="Genomic_DNA"/>
</dbReference>
<accession>L0AVX8</accession>
<dbReference type="GeneID" id="15806860"/>
<organism evidence="3 4">
    <name type="scientific">Theileria equi strain WA</name>
    <dbReference type="NCBI Taxonomy" id="1537102"/>
    <lineage>
        <taxon>Eukaryota</taxon>
        <taxon>Sar</taxon>
        <taxon>Alveolata</taxon>
        <taxon>Apicomplexa</taxon>
        <taxon>Aconoidasida</taxon>
        <taxon>Piroplasmida</taxon>
        <taxon>Theileriidae</taxon>
        <taxon>Theileria</taxon>
    </lineage>
</organism>
<dbReference type="Proteomes" id="UP000031512">
    <property type="component" value="Chromosome 1"/>
</dbReference>